<dbReference type="PANTHER" id="PTHR24220:SF689">
    <property type="entry name" value="LIPOPROTEIN-RELEASING SYSTEM ATP-BINDING PROTEIN LOLD"/>
    <property type="match status" value="1"/>
</dbReference>
<evidence type="ECO:0000256" key="2">
    <source>
        <dbReference type="ARBA" id="ARBA00022741"/>
    </source>
</evidence>
<dbReference type="AlphaFoldDB" id="A0A2N6QRP5"/>
<dbReference type="PANTHER" id="PTHR24220">
    <property type="entry name" value="IMPORT ATP-BINDING PROTEIN"/>
    <property type="match status" value="1"/>
</dbReference>
<evidence type="ECO:0000256" key="1">
    <source>
        <dbReference type="ARBA" id="ARBA00005417"/>
    </source>
</evidence>
<dbReference type="Proteomes" id="UP000235564">
    <property type="component" value="Unassembled WGS sequence"/>
</dbReference>
<name>A0A2N6QRP5_9BACT</name>
<dbReference type="GO" id="GO:0005886">
    <property type="term" value="C:plasma membrane"/>
    <property type="evidence" value="ECO:0007669"/>
    <property type="project" value="TreeGrafter"/>
</dbReference>
<dbReference type="GO" id="GO:0022857">
    <property type="term" value="F:transmembrane transporter activity"/>
    <property type="evidence" value="ECO:0007669"/>
    <property type="project" value="TreeGrafter"/>
</dbReference>
<dbReference type="PROSITE" id="PS50893">
    <property type="entry name" value="ABC_TRANSPORTER_2"/>
    <property type="match status" value="1"/>
</dbReference>
<dbReference type="OrthoDB" id="1098100at2"/>
<sequence length="214" mass="24574">MDSITLNKVLPHVFSHVQGLVSDVWNEEITFHKGHYYLLEANSGKGKSTFCSYLIGYRRDFDGNILFDEQNINALTIKDWAEIRTRHVSFLFQELRLFPELTALENVLIKNNMMHFKTKAQILDWFDELDIADKVNVRIGQMSFGQQQRVALIRSLVQPFDFLLADEPISHLDDDNSNAMAQVLLREATHQGAGVIVTSIGKHLALKYDKVIRL</sequence>
<reference evidence="5 6" key="1">
    <citation type="submission" date="2017-09" db="EMBL/GenBank/DDBJ databases">
        <title>Bacterial strain isolated from the female urinary microbiota.</title>
        <authorList>
            <person name="Thomas-White K."/>
            <person name="Kumar N."/>
            <person name="Forster S."/>
            <person name="Putonti C."/>
            <person name="Lawley T."/>
            <person name="Wolfe A.J."/>
        </authorList>
    </citation>
    <scope>NUCLEOTIDE SEQUENCE [LARGE SCALE GENOMIC DNA]</scope>
    <source>
        <strain evidence="5 6">UMB0536</strain>
    </source>
</reference>
<protein>
    <submittedName>
        <fullName evidence="5">ABC transporter ATP-binding protein</fullName>
    </submittedName>
</protein>
<evidence type="ECO:0000313" key="6">
    <source>
        <dbReference type="Proteomes" id="UP000235564"/>
    </source>
</evidence>
<evidence type="ECO:0000259" key="4">
    <source>
        <dbReference type="PROSITE" id="PS50893"/>
    </source>
</evidence>
<accession>A0A2N6QRP5</accession>
<feature type="domain" description="ABC transporter" evidence="4">
    <location>
        <begin position="4"/>
        <end position="214"/>
    </location>
</feature>
<keyword evidence="3 5" id="KW-0067">ATP-binding</keyword>
<dbReference type="InterPro" id="IPR015854">
    <property type="entry name" value="ABC_transpr_LolD-like"/>
</dbReference>
<dbReference type="InterPro" id="IPR027417">
    <property type="entry name" value="P-loop_NTPase"/>
</dbReference>
<dbReference type="RefSeq" id="WP_102696966.1">
    <property type="nucleotide sequence ID" value="NZ_PNGJ01000003.1"/>
</dbReference>
<organism evidence="5 6">
    <name type="scientific">Hoylesella buccalis</name>
    <dbReference type="NCBI Taxonomy" id="28127"/>
    <lineage>
        <taxon>Bacteria</taxon>
        <taxon>Pseudomonadati</taxon>
        <taxon>Bacteroidota</taxon>
        <taxon>Bacteroidia</taxon>
        <taxon>Bacteroidales</taxon>
        <taxon>Prevotellaceae</taxon>
        <taxon>Hoylesella</taxon>
    </lineage>
</organism>
<proteinExistence type="inferred from homology"/>
<evidence type="ECO:0000313" key="5">
    <source>
        <dbReference type="EMBL" id="PMC24568.1"/>
    </source>
</evidence>
<comment type="similarity">
    <text evidence="1">Belongs to the ABC transporter superfamily.</text>
</comment>
<comment type="caution">
    <text evidence="5">The sequence shown here is derived from an EMBL/GenBank/DDBJ whole genome shotgun (WGS) entry which is preliminary data.</text>
</comment>
<gene>
    <name evidence="5" type="ORF">CJ231_04755</name>
</gene>
<keyword evidence="2" id="KW-0547">Nucleotide-binding</keyword>
<evidence type="ECO:0000256" key="3">
    <source>
        <dbReference type="ARBA" id="ARBA00022840"/>
    </source>
</evidence>
<dbReference type="Pfam" id="PF00005">
    <property type="entry name" value="ABC_tran"/>
    <property type="match status" value="1"/>
</dbReference>
<dbReference type="EMBL" id="PNGJ01000003">
    <property type="protein sequence ID" value="PMC24568.1"/>
    <property type="molecule type" value="Genomic_DNA"/>
</dbReference>
<dbReference type="PROSITE" id="PS00211">
    <property type="entry name" value="ABC_TRANSPORTER_1"/>
    <property type="match status" value="1"/>
</dbReference>
<dbReference type="SUPFAM" id="SSF52540">
    <property type="entry name" value="P-loop containing nucleoside triphosphate hydrolases"/>
    <property type="match status" value="1"/>
</dbReference>
<dbReference type="GO" id="GO:0005524">
    <property type="term" value="F:ATP binding"/>
    <property type="evidence" value="ECO:0007669"/>
    <property type="project" value="UniProtKB-KW"/>
</dbReference>
<dbReference type="Gene3D" id="3.40.50.300">
    <property type="entry name" value="P-loop containing nucleotide triphosphate hydrolases"/>
    <property type="match status" value="1"/>
</dbReference>
<dbReference type="GO" id="GO:0016887">
    <property type="term" value="F:ATP hydrolysis activity"/>
    <property type="evidence" value="ECO:0007669"/>
    <property type="project" value="InterPro"/>
</dbReference>
<dbReference type="InterPro" id="IPR017871">
    <property type="entry name" value="ABC_transporter-like_CS"/>
</dbReference>
<dbReference type="InterPro" id="IPR003439">
    <property type="entry name" value="ABC_transporter-like_ATP-bd"/>
</dbReference>